<keyword evidence="5" id="KW-1185">Reference proteome</keyword>
<feature type="transmembrane region" description="Helical" evidence="3">
    <location>
        <begin position="80"/>
        <end position="101"/>
    </location>
</feature>
<evidence type="ECO:0000256" key="2">
    <source>
        <dbReference type="SAM" id="MobiDB-lite"/>
    </source>
</evidence>
<keyword evidence="3" id="KW-0472">Membrane</keyword>
<keyword evidence="1" id="KW-0175">Coiled coil</keyword>
<protein>
    <submittedName>
        <fullName evidence="4">Uncharacterized protein</fullName>
    </submittedName>
</protein>
<dbReference type="InParanoid" id="A0A5N4AD96"/>
<feature type="region of interest" description="Disordered" evidence="2">
    <location>
        <begin position="470"/>
        <end position="497"/>
    </location>
</feature>
<keyword evidence="3" id="KW-1133">Transmembrane helix</keyword>
<proteinExistence type="predicted"/>
<dbReference type="EMBL" id="VVIM01000008">
    <property type="protein sequence ID" value="KAB0795281.1"/>
    <property type="molecule type" value="Genomic_DNA"/>
</dbReference>
<evidence type="ECO:0000256" key="1">
    <source>
        <dbReference type="SAM" id="Coils"/>
    </source>
</evidence>
<accession>A0A5N4AD96</accession>
<dbReference type="OrthoDB" id="6783494at2759"/>
<reference evidence="4 5" key="1">
    <citation type="journal article" date="2018" name="Elife">
        <title>Firefly genomes illuminate parallel origins of bioluminescence in beetles.</title>
        <authorList>
            <person name="Fallon T.R."/>
            <person name="Lower S.E."/>
            <person name="Chang C.H."/>
            <person name="Bessho-Uehara M."/>
            <person name="Martin G.J."/>
            <person name="Bewick A.J."/>
            <person name="Behringer M."/>
            <person name="Debat H.J."/>
            <person name="Wong I."/>
            <person name="Day J.C."/>
            <person name="Suvorov A."/>
            <person name="Silva C.J."/>
            <person name="Stanger-Hall K.F."/>
            <person name="Hall D.W."/>
            <person name="Schmitz R.J."/>
            <person name="Nelson D.R."/>
            <person name="Lewis S.M."/>
            <person name="Shigenobu S."/>
            <person name="Bybee S.M."/>
            <person name="Larracuente A.M."/>
            <person name="Oba Y."/>
            <person name="Weng J.K."/>
        </authorList>
    </citation>
    <scope>NUCLEOTIDE SEQUENCE [LARGE SCALE GENOMIC DNA]</scope>
    <source>
        <strain evidence="4">1611_PpyrPB1</strain>
        <tissue evidence="4">Whole body</tissue>
    </source>
</reference>
<keyword evidence="3" id="KW-0812">Transmembrane</keyword>
<feature type="coiled-coil region" evidence="1">
    <location>
        <begin position="197"/>
        <end position="294"/>
    </location>
</feature>
<sequence length="532" mass="61448">MASNKRYVNWKKLISFGFVFWVLLCSFDTFFVDPLSKLYCISNDDEEIDAPISTDDVIESVSVAEEIQITAEKSGIGWCLFIWNAIAFVTTIMACIGLKLARNWYLLSKNNETRAEISTVEEADRKSSVSKIPVLTAASRSTVNLDGDKDFFLKSGTFTDLSVRSSRSEMTSKYMEKQCSKLRDDMIAMQALSLKEHNSLSRKLESMAREKRELCRQLMLAHKENRAAKQQLEELLTERTLLLKRLDSATKEFKTNTKSKKTTLAKLEETQVTISNLLKEVERFQAERNEFQKKSRTLALENQQLKEHIVTFEDRLEREIASKTTTKEQKLDLEELNQSHKDVQKVQMRLLNLEQSLDKLQLSQWRKKLEEGKPVIQEESQEEVSNDKENESANFILTKAESPLEEQRIKSGKLKTGNLTDEQLEKFRIPDESSSDEVSLESRNFAKLMREVSRGVPFREISTLKSISESDVEYSYPDDRPCNETSTTANEDEDSDEWEQYRCKISNSKAFKNFLQKMDHIDKLQTKLSVPM</sequence>
<name>A0A5N4AD96_PHOPY</name>
<feature type="transmembrane region" description="Helical" evidence="3">
    <location>
        <begin position="12"/>
        <end position="32"/>
    </location>
</feature>
<dbReference type="AlphaFoldDB" id="A0A5N4AD96"/>
<organism evidence="4 5">
    <name type="scientific">Photinus pyralis</name>
    <name type="common">Common eastern firefly</name>
    <name type="synonym">Lampyris pyralis</name>
    <dbReference type="NCBI Taxonomy" id="7054"/>
    <lineage>
        <taxon>Eukaryota</taxon>
        <taxon>Metazoa</taxon>
        <taxon>Ecdysozoa</taxon>
        <taxon>Arthropoda</taxon>
        <taxon>Hexapoda</taxon>
        <taxon>Insecta</taxon>
        <taxon>Pterygota</taxon>
        <taxon>Neoptera</taxon>
        <taxon>Endopterygota</taxon>
        <taxon>Coleoptera</taxon>
        <taxon>Polyphaga</taxon>
        <taxon>Elateriformia</taxon>
        <taxon>Elateroidea</taxon>
        <taxon>Lampyridae</taxon>
        <taxon>Lampyrinae</taxon>
        <taxon>Photinus</taxon>
    </lineage>
</organism>
<evidence type="ECO:0000313" key="4">
    <source>
        <dbReference type="EMBL" id="KAB0795281.1"/>
    </source>
</evidence>
<gene>
    <name evidence="4" type="ORF">PPYR_12120</name>
</gene>
<evidence type="ECO:0000313" key="5">
    <source>
        <dbReference type="Proteomes" id="UP000327044"/>
    </source>
</evidence>
<dbReference type="Proteomes" id="UP000327044">
    <property type="component" value="Unassembled WGS sequence"/>
</dbReference>
<comment type="caution">
    <text evidence="4">The sequence shown here is derived from an EMBL/GenBank/DDBJ whole genome shotgun (WGS) entry which is preliminary data.</text>
</comment>
<evidence type="ECO:0000256" key="3">
    <source>
        <dbReference type="SAM" id="Phobius"/>
    </source>
</evidence>